<feature type="region of interest" description="Disordered" evidence="1">
    <location>
        <begin position="1"/>
        <end position="28"/>
    </location>
</feature>
<evidence type="ECO:0000313" key="4">
    <source>
        <dbReference type="Proteomes" id="UP000324585"/>
    </source>
</evidence>
<keyword evidence="4" id="KW-1185">Reference proteome</keyword>
<proteinExistence type="predicted"/>
<evidence type="ECO:0000256" key="2">
    <source>
        <dbReference type="SAM" id="Phobius"/>
    </source>
</evidence>
<feature type="compositionally biased region" description="Basic and acidic residues" evidence="1">
    <location>
        <begin position="1"/>
        <end position="23"/>
    </location>
</feature>
<evidence type="ECO:0000313" key="3">
    <source>
        <dbReference type="EMBL" id="KAA8491222.1"/>
    </source>
</evidence>
<keyword evidence="2" id="KW-1133">Transmembrane helix</keyword>
<keyword evidence="2" id="KW-0472">Membrane</keyword>
<dbReference type="EMBL" id="VRMN01000015">
    <property type="protein sequence ID" value="KAA8491222.1"/>
    <property type="molecule type" value="Genomic_DNA"/>
</dbReference>
<reference evidence="4" key="1">
    <citation type="journal article" date="2019" name="Nat. Commun.">
        <title>Expansion of phycobilisome linker gene families in mesophilic red algae.</title>
        <authorList>
            <person name="Lee J."/>
            <person name="Kim D."/>
            <person name="Bhattacharya D."/>
            <person name="Yoon H.S."/>
        </authorList>
    </citation>
    <scope>NUCLEOTIDE SEQUENCE [LARGE SCALE GENOMIC DNA]</scope>
    <source>
        <strain evidence="4">CCMP 1328</strain>
    </source>
</reference>
<sequence>MVRSDDGREKRGVCRGRREKDGMAHAQDGEPQLVFEPHHKRAWRETLERDLKVEVLRGTPGLSWWEYAVGMLQLLYFRWSVATAIFMLYPREVVVVNSIYLCVLLASLYALGRSIAAYFAARTFAAG</sequence>
<keyword evidence="2" id="KW-0812">Transmembrane</keyword>
<comment type="caution">
    <text evidence="3">The sequence shown here is derived from an EMBL/GenBank/DDBJ whole genome shotgun (WGS) entry which is preliminary data.</text>
</comment>
<protein>
    <submittedName>
        <fullName evidence="3">Uncharacterized protein</fullName>
    </submittedName>
</protein>
<dbReference type="AlphaFoldDB" id="A0A5J4YJJ1"/>
<evidence type="ECO:0000256" key="1">
    <source>
        <dbReference type="SAM" id="MobiDB-lite"/>
    </source>
</evidence>
<feature type="transmembrane region" description="Helical" evidence="2">
    <location>
        <begin position="94"/>
        <end position="112"/>
    </location>
</feature>
<gene>
    <name evidence="3" type="ORF">FVE85_9517</name>
</gene>
<accession>A0A5J4YJJ1</accession>
<name>A0A5J4YJJ1_PORPP</name>
<organism evidence="3 4">
    <name type="scientific">Porphyridium purpureum</name>
    <name type="common">Red alga</name>
    <name type="synonym">Porphyridium cruentum</name>
    <dbReference type="NCBI Taxonomy" id="35688"/>
    <lineage>
        <taxon>Eukaryota</taxon>
        <taxon>Rhodophyta</taxon>
        <taxon>Bangiophyceae</taxon>
        <taxon>Porphyridiales</taxon>
        <taxon>Porphyridiaceae</taxon>
        <taxon>Porphyridium</taxon>
    </lineage>
</organism>
<dbReference type="Proteomes" id="UP000324585">
    <property type="component" value="Unassembled WGS sequence"/>
</dbReference>